<dbReference type="CDD" id="cd16345">
    <property type="entry name" value="LMWP_ArsC"/>
    <property type="match status" value="1"/>
</dbReference>
<reference evidence="3 4" key="1">
    <citation type="submission" date="2018-10" db="EMBL/GenBank/DDBJ databases">
        <title>Genomic Encyclopedia of Archaeal and Bacterial Type Strains, Phase II (KMG-II): from individual species to whole genera.</title>
        <authorList>
            <person name="Goeker M."/>
        </authorList>
    </citation>
    <scope>NUCLEOTIDE SEQUENCE [LARGE SCALE GENOMIC DNA]</scope>
    <source>
        <strain evidence="3 4">DSM 43383</strain>
    </source>
</reference>
<dbReference type="InterPro" id="IPR011991">
    <property type="entry name" value="ArsR-like_HTH"/>
</dbReference>
<name>A0A495QUX8_9ACTN</name>
<dbReference type="AlphaFoldDB" id="A0A495QUX8"/>
<dbReference type="Pfam" id="PF01451">
    <property type="entry name" value="LMWPc"/>
    <property type="match status" value="1"/>
</dbReference>
<evidence type="ECO:0000313" key="3">
    <source>
        <dbReference type="EMBL" id="RKS77275.1"/>
    </source>
</evidence>
<comment type="caution">
    <text evidence="3">The sequence shown here is derived from an EMBL/GenBank/DDBJ whole genome shotgun (WGS) entry which is preliminary data.</text>
</comment>
<sequence length="253" mass="28193">MFYTLHVSTVTAQAPEFLQLTGHPIRWQLLTELTHSDRQVRELATLIGRRQSLVSYHLAQLREGGLVKVRRSSADGRDTYYRLDLEACRDRLTEAATALHPGLRLAPAPPPPPTPHPPVRVLFLCTGNSSRSQMAEAILEQVGGSHFEAASAGSHPKPLHPNAVRVMRERGLDIGGRRSKHLGEFTDRTFHHVISLCDRVREVCPDFPGRPRTAHWSMPDPAAEGTDDATTYPAFVRTASELNTRIQFLLSMT</sequence>
<dbReference type="PANTHER" id="PTHR43428">
    <property type="entry name" value="ARSENATE REDUCTASE"/>
    <property type="match status" value="1"/>
</dbReference>
<dbReference type="InterPro" id="IPR036196">
    <property type="entry name" value="Ptyr_pPase_sf"/>
</dbReference>
<dbReference type="SUPFAM" id="SSF46785">
    <property type="entry name" value="Winged helix' DNA-binding domain"/>
    <property type="match status" value="1"/>
</dbReference>
<dbReference type="SUPFAM" id="SSF52788">
    <property type="entry name" value="Phosphotyrosine protein phosphatases I"/>
    <property type="match status" value="1"/>
</dbReference>
<proteinExistence type="predicted"/>
<dbReference type="InterPro" id="IPR036390">
    <property type="entry name" value="WH_DNA-bd_sf"/>
</dbReference>
<dbReference type="Gene3D" id="1.10.10.10">
    <property type="entry name" value="Winged helix-like DNA-binding domain superfamily/Winged helix DNA-binding domain"/>
    <property type="match status" value="1"/>
</dbReference>
<evidence type="ECO:0000256" key="1">
    <source>
        <dbReference type="ARBA" id="ARBA00022849"/>
    </source>
</evidence>
<dbReference type="InterPro" id="IPR036388">
    <property type="entry name" value="WH-like_DNA-bd_sf"/>
</dbReference>
<dbReference type="SMART" id="SM00418">
    <property type="entry name" value="HTH_ARSR"/>
    <property type="match status" value="1"/>
</dbReference>
<feature type="domain" description="HTH arsR-type" evidence="2">
    <location>
        <begin position="6"/>
        <end position="103"/>
    </location>
</feature>
<keyword evidence="1" id="KW-0059">Arsenical resistance</keyword>
<dbReference type="PANTHER" id="PTHR43428:SF1">
    <property type="entry name" value="ARSENATE REDUCTASE"/>
    <property type="match status" value="1"/>
</dbReference>
<gene>
    <name evidence="3" type="ORF">BZB76_2653</name>
</gene>
<dbReference type="Pfam" id="PF01022">
    <property type="entry name" value="HTH_5"/>
    <property type="match status" value="1"/>
</dbReference>
<evidence type="ECO:0000259" key="2">
    <source>
        <dbReference type="PROSITE" id="PS50987"/>
    </source>
</evidence>
<dbReference type="InterPro" id="IPR023485">
    <property type="entry name" value="Ptyr_pPase"/>
</dbReference>
<organism evidence="3 4">
    <name type="scientific">Actinomadura pelletieri DSM 43383</name>
    <dbReference type="NCBI Taxonomy" id="1120940"/>
    <lineage>
        <taxon>Bacteria</taxon>
        <taxon>Bacillati</taxon>
        <taxon>Actinomycetota</taxon>
        <taxon>Actinomycetes</taxon>
        <taxon>Streptosporangiales</taxon>
        <taxon>Thermomonosporaceae</taxon>
        <taxon>Actinomadura</taxon>
    </lineage>
</organism>
<dbReference type="Proteomes" id="UP000274601">
    <property type="component" value="Unassembled WGS sequence"/>
</dbReference>
<dbReference type="InterPro" id="IPR001845">
    <property type="entry name" value="HTH_ArsR_DNA-bd_dom"/>
</dbReference>
<accession>A0A495QUX8</accession>
<dbReference type="GO" id="GO:0003700">
    <property type="term" value="F:DNA-binding transcription factor activity"/>
    <property type="evidence" value="ECO:0007669"/>
    <property type="project" value="InterPro"/>
</dbReference>
<dbReference type="CDD" id="cd00090">
    <property type="entry name" value="HTH_ARSR"/>
    <property type="match status" value="1"/>
</dbReference>
<keyword evidence="4" id="KW-1185">Reference proteome</keyword>
<dbReference type="EMBL" id="RBWU01000002">
    <property type="protein sequence ID" value="RKS77275.1"/>
    <property type="molecule type" value="Genomic_DNA"/>
</dbReference>
<dbReference type="SMART" id="SM00226">
    <property type="entry name" value="LMWPc"/>
    <property type="match status" value="1"/>
</dbReference>
<dbReference type="PROSITE" id="PS50987">
    <property type="entry name" value="HTH_ARSR_2"/>
    <property type="match status" value="1"/>
</dbReference>
<dbReference type="Gene3D" id="3.40.50.2300">
    <property type="match status" value="1"/>
</dbReference>
<evidence type="ECO:0000313" key="4">
    <source>
        <dbReference type="Proteomes" id="UP000274601"/>
    </source>
</evidence>
<dbReference type="GO" id="GO:0046685">
    <property type="term" value="P:response to arsenic-containing substance"/>
    <property type="evidence" value="ECO:0007669"/>
    <property type="project" value="UniProtKB-KW"/>
</dbReference>
<protein>
    <submittedName>
        <fullName evidence="3">Protein-tyrosine-phosphatase</fullName>
    </submittedName>
</protein>